<dbReference type="Pfam" id="PF13365">
    <property type="entry name" value="Trypsin_2"/>
    <property type="match status" value="1"/>
</dbReference>
<sequence>MRTSMYDLTPPARRSKLPVFFGILVFFSILLTMCGVAAFGYLTIVRSTPVRATEGHTSASSIPVAFETTPAPLVIVQPPPEGIDYESAVLRNLYEQNNRSVVNITVWMDHPALNSRSLLPQTSPDENALLPLVNGSGFVWDTLGHIVTNAHVVEEGKRFQVTFYDGAVAIGEVIGRDPDSDLAVIRIDPEGYELIPVKLGNMDEVFVGMRVAAIGNPFGLQGTLTSGIVSALGRTIPSTRGSYSIPDSIQTDAAINPGNSGGPLFNERGEVIGVNAQIRSEVRANSGVGFAIPVAIVQRVVPSLIERGYYEHSYMGISGMTFSPICSDEQGIDKDRRGVIVDEVLRGTPAARAGLRGNSTTIRTAFPGVCPSRTGGDFIVAVDGRPLSTFDDLLVYLARYTSPGDTITLTVERRGELLDIPLTLAPRPR</sequence>
<dbReference type="GO" id="GO:0004252">
    <property type="term" value="F:serine-type endopeptidase activity"/>
    <property type="evidence" value="ECO:0007669"/>
    <property type="project" value="InterPro"/>
</dbReference>
<dbReference type="GO" id="GO:0006508">
    <property type="term" value="P:proteolysis"/>
    <property type="evidence" value="ECO:0007669"/>
    <property type="project" value="UniProtKB-KW"/>
</dbReference>
<feature type="domain" description="PDZ" evidence="4">
    <location>
        <begin position="313"/>
        <end position="415"/>
    </location>
</feature>
<keyword evidence="1 5" id="KW-0645">Protease</keyword>
<dbReference type="InterPro" id="IPR009003">
    <property type="entry name" value="Peptidase_S1_PA"/>
</dbReference>
<proteinExistence type="predicted"/>
<evidence type="ECO:0000256" key="3">
    <source>
        <dbReference type="SAM" id="Phobius"/>
    </source>
</evidence>
<evidence type="ECO:0000256" key="1">
    <source>
        <dbReference type="ARBA" id="ARBA00022670"/>
    </source>
</evidence>
<dbReference type="InterPro" id="IPR051201">
    <property type="entry name" value="Chloro_Bact_Ser_Proteases"/>
</dbReference>
<organism evidence="5">
    <name type="scientific">Caldilinea aerophila</name>
    <dbReference type="NCBI Taxonomy" id="133453"/>
    <lineage>
        <taxon>Bacteria</taxon>
        <taxon>Bacillati</taxon>
        <taxon>Chloroflexota</taxon>
        <taxon>Caldilineae</taxon>
        <taxon>Caldilineales</taxon>
        <taxon>Caldilineaceae</taxon>
        <taxon>Caldilinea</taxon>
    </lineage>
</organism>
<dbReference type="Gene3D" id="2.30.42.10">
    <property type="match status" value="1"/>
</dbReference>
<dbReference type="PANTHER" id="PTHR43343">
    <property type="entry name" value="PEPTIDASE S12"/>
    <property type="match status" value="1"/>
</dbReference>
<keyword evidence="3" id="KW-0472">Membrane</keyword>
<name>A0A7C1FFU3_9CHLR</name>
<keyword evidence="2" id="KW-0378">Hydrolase</keyword>
<keyword evidence="3" id="KW-0812">Transmembrane</keyword>
<evidence type="ECO:0000256" key="2">
    <source>
        <dbReference type="ARBA" id="ARBA00022801"/>
    </source>
</evidence>
<dbReference type="SUPFAM" id="SSF50494">
    <property type="entry name" value="Trypsin-like serine proteases"/>
    <property type="match status" value="1"/>
</dbReference>
<dbReference type="AlphaFoldDB" id="A0A7C1FFU3"/>
<evidence type="ECO:0000313" key="5">
    <source>
        <dbReference type="EMBL" id="HDX30636.1"/>
    </source>
</evidence>
<dbReference type="PANTHER" id="PTHR43343:SF3">
    <property type="entry name" value="PROTEASE DO-LIKE 8, CHLOROPLASTIC"/>
    <property type="match status" value="1"/>
</dbReference>
<dbReference type="PRINTS" id="PR00834">
    <property type="entry name" value="PROTEASES2C"/>
</dbReference>
<protein>
    <submittedName>
        <fullName evidence="5">Trypsin-like serine protease</fullName>
    </submittedName>
</protein>
<accession>A0A7C1FFU3</accession>
<dbReference type="Gene3D" id="2.40.10.120">
    <property type="match status" value="1"/>
</dbReference>
<dbReference type="SMART" id="SM00228">
    <property type="entry name" value="PDZ"/>
    <property type="match status" value="1"/>
</dbReference>
<dbReference type="InterPro" id="IPR036034">
    <property type="entry name" value="PDZ_sf"/>
</dbReference>
<gene>
    <name evidence="5" type="ORF">ENQ20_03985</name>
</gene>
<dbReference type="Pfam" id="PF13180">
    <property type="entry name" value="PDZ_2"/>
    <property type="match status" value="1"/>
</dbReference>
<keyword evidence="3" id="KW-1133">Transmembrane helix</keyword>
<reference evidence="5" key="1">
    <citation type="journal article" date="2020" name="mSystems">
        <title>Genome- and Community-Level Interaction Insights into Carbon Utilization and Element Cycling Functions of Hydrothermarchaeota in Hydrothermal Sediment.</title>
        <authorList>
            <person name="Zhou Z."/>
            <person name="Liu Y."/>
            <person name="Xu W."/>
            <person name="Pan J."/>
            <person name="Luo Z.H."/>
            <person name="Li M."/>
        </authorList>
    </citation>
    <scope>NUCLEOTIDE SEQUENCE [LARGE SCALE GENOMIC DNA]</scope>
    <source>
        <strain evidence="5">SpSt-289</strain>
    </source>
</reference>
<feature type="transmembrane region" description="Helical" evidence="3">
    <location>
        <begin position="20"/>
        <end position="42"/>
    </location>
</feature>
<evidence type="ECO:0000259" key="4">
    <source>
        <dbReference type="SMART" id="SM00228"/>
    </source>
</evidence>
<dbReference type="EMBL" id="DSMG01000044">
    <property type="protein sequence ID" value="HDX30636.1"/>
    <property type="molecule type" value="Genomic_DNA"/>
</dbReference>
<dbReference type="InterPro" id="IPR001940">
    <property type="entry name" value="Peptidase_S1C"/>
</dbReference>
<dbReference type="InterPro" id="IPR001478">
    <property type="entry name" value="PDZ"/>
</dbReference>
<dbReference type="SUPFAM" id="SSF50156">
    <property type="entry name" value="PDZ domain-like"/>
    <property type="match status" value="1"/>
</dbReference>
<comment type="caution">
    <text evidence="5">The sequence shown here is derived from an EMBL/GenBank/DDBJ whole genome shotgun (WGS) entry which is preliminary data.</text>
</comment>